<dbReference type="PANTHER" id="PTHR30399">
    <property type="entry name" value="UNCHARACTERIZED PROTEIN YGJP"/>
    <property type="match status" value="1"/>
</dbReference>
<dbReference type="EMBL" id="CP115965">
    <property type="protein sequence ID" value="WZW97210.1"/>
    <property type="molecule type" value="Genomic_DNA"/>
</dbReference>
<dbReference type="CDD" id="cd07344">
    <property type="entry name" value="M48_yhfN_like"/>
    <property type="match status" value="1"/>
</dbReference>
<protein>
    <submittedName>
        <fullName evidence="2">M48 family metallopeptidase</fullName>
    </submittedName>
</protein>
<evidence type="ECO:0000313" key="3">
    <source>
        <dbReference type="Proteomes" id="UP001434337"/>
    </source>
</evidence>
<dbReference type="InterPro" id="IPR002725">
    <property type="entry name" value="YgjP-like_metallopeptidase"/>
</dbReference>
<dbReference type="Proteomes" id="UP001434337">
    <property type="component" value="Chromosome"/>
</dbReference>
<gene>
    <name evidence="2" type="ORF">PCC79_09790</name>
</gene>
<organism evidence="2 3">
    <name type="scientific">Propioniciclava soli</name>
    <dbReference type="NCBI Taxonomy" id="2775081"/>
    <lineage>
        <taxon>Bacteria</taxon>
        <taxon>Bacillati</taxon>
        <taxon>Actinomycetota</taxon>
        <taxon>Actinomycetes</taxon>
        <taxon>Propionibacteriales</taxon>
        <taxon>Propionibacteriaceae</taxon>
        <taxon>Propioniciclava</taxon>
    </lineage>
</organism>
<reference evidence="2 3" key="1">
    <citation type="journal article" date="2023" name="Environ Microbiome">
        <title>A coral-associated actinobacterium mitigates coral bleaching under heat stress.</title>
        <authorList>
            <person name="Li J."/>
            <person name="Zou Y."/>
            <person name="Li Q."/>
            <person name="Zhang J."/>
            <person name="Bourne D.G."/>
            <person name="Lyu Y."/>
            <person name="Liu C."/>
            <person name="Zhang S."/>
        </authorList>
    </citation>
    <scope>NUCLEOTIDE SEQUENCE [LARGE SCALE GENOMIC DNA]</scope>
    <source>
        <strain evidence="2 3">SCSIO 13291</strain>
    </source>
</reference>
<dbReference type="Pfam" id="PF01863">
    <property type="entry name" value="YgjP-like"/>
    <property type="match status" value="1"/>
</dbReference>
<evidence type="ECO:0000313" key="2">
    <source>
        <dbReference type="EMBL" id="WZW97210.1"/>
    </source>
</evidence>
<sequence length="175" mass="19822">MTSEGYEIRTSARRTRTMSAFREGGRLVVVVPARLSPRQRDEAVPALVERFLAKELGGRAPRADDDLTERARALYARHIAPMARGPQPVFGARFVSNMHQRWGSCTAGTGEIRVSDRLAVMPAWVVDYVLVHELAHLEEPNHSARFRRLERSYPEVDRARGFLEGWEVAHQHLAP</sequence>
<evidence type="ECO:0000259" key="1">
    <source>
        <dbReference type="Pfam" id="PF01863"/>
    </source>
</evidence>
<accession>A0ABZ3C2V5</accession>
<proteinExistence type="predicted"/>
<keyword evidence="3" id="KW-1185">Reference proteome</keyword>
<dbReference type="PANTHER" id="PTHR30399:SF1">
    <property type="entry name" value="UTP PYROPHOSPHATASE"/>
    <property type="match status" value="1"/>
</dbReference>
<feature type="domain" description="YgjP-like metallopeptidase" evidence="1">
    <location>
        <begin position="66"/>
        <end position="160"/>
    </location>
</feature>
<dbReference type="Gene3D" id="3.30.2010.10">
    <property type="entry name" value="Metalloproteases ('zincins'), catalytic domain"/>
    <property type="match status" value="1"/>
</dbReference>
<dbReference type="RefSeq" id="WP_342371706.1">
    <property type="nucleotide sequence ID" value="NZ_CP115965.1"/>
</dbReference>
<dbReference type="InterPro" id="IPR053136">
    <property type="entry name" value="UTP_pyrophosphatase-like"/>
</dbReference>
<name>A0ABZ3C2V5_9ACTN</name>